<dbReference type="Pfam" id="PF07362">
    <property type="entry name" value="CcdA"/>
    <property type="match status" value="1"/>
</dbReference>
<evidence type="ECO:0000256" key="1">
    <source>
        <dbReference type="ARBA" id="ARBA00022649"/>
    </source>
</evidence>
<dbReference type="OrthoDB" id="7191115at2"/>
<name>A0A4R1YI04_9RHOB</name>
<dbReference type="Proteomes" id="UP000295277">
    <property type="component" value="Unassembled WGS sequence"/>
</dbReference>
<sequence length="76" mass="8272">MPSTARRATSMTLDSAVLDEARKLGINLSQAAEGGIRAAIRVERARAWKAENADAIADYNAFIEAQGVLLSEHRKF</sequence>
<protein>
    <submittedName>
        <fullName evidence="2">Antitoxin CcdA</fullName>
    </submittedName>
</protein>
<keyword evidence="3" id="KW-1185">Reference proteome</keyword>
<accession>A0A4R1YI04</accession>
<evidence type="ECO:0000313" key="3">
    <source>
        <dbReference type="Proteomes" id="UP000295277"/>
    </source>
</evidence>
<dbReference type="AlphaFoldDB" id="A0A4R1YI04"/>
<keyword evidence="1" id="KW-1277">Toxin-antitoxin system</keyword>
<dbReference type="RefSeq" id="WP_132696806.1">
    <property type="nucleotide sequence ID" value="NZ_SLVM01000036.1"/>
</dbReference>
<evidence type="ECO:0000313" key="2">
    <source>
        <dbReference type="EMBL" id="TCM75886.1"/>
    </source>
</evidence>
<dbReference type="InterPro" id="IPR009956">
    <property type="entry name" value="Post-segregation_anti-tox_CcdA"/>
</dbReference>
<dbReference type="EMBL" id="SLVM01000036">
    <property type="protein sequence ID" value="TCM75886.1"/>
    <property type="molecule type" value="Genomic_DNA"/>
</dbReference>
<organism evidence="2 3">
    <name type="scientific">Rhodovulum steppense</name>
    <dbReference type="NCBI Taxonomy" id="540251"/>
    <lineage>
        <taxon>Bacteria</taxon>
        <taxon>Pseudomonadati</taxon>
        <taxon>Pseudomonadota</taxon>
        <taxon>Alphaproteobacteria</taxon>
        <taxon>Rhodobacterales</taxon>
        <taxon>Paracoccaceae</taxon>
        <taxon>Rhodovulum</taxon>
    </lineage>
</organism>
<gene>
    <name evidence="2" type="ORF">EV216_13614</name>
</gene>
<proteinExistence type="predicted"/>
<comment type="caution">
    <text evidence="2">The sequence shown here is derived from an EMBL/GenBank/DDBJ whole genome shotgun (WGS) entry which is preliminary data.</text>
</comment>
<reference evidence="2 3" key="1">
    <citation type="submission" date="2019-03" db="EMBL/GenBank/DDBJ databases">
        <title>Genomic Encyclopedia of Type Strains, Phase IV (KMG-IV): sequencing the most valuable type-strain genomes for metagenomic binning, comparative biology and taxonomic classification.</title>
        <authorList>
            <person name="Goeker M."/>
        </authorList>
    </citation>
    <scope>NUCLEOTIDE SEQUENCE [LARGE SCALE GENOMIC DNA]</scope>
    <source>
        <strain evidence="2 3">DSM 21153</strain>
    </source>
</reference>